<accession>A0A380U019</accession>
<organism evidence="1 2">
    <name type="scientific">[Actinobacillus] rossii</name>
    <dbReference type="NCBI Taxonomy" id="123820"/>
    <lineage>
        <taxon>Bacteria</taxon>
        <taxon>Pseudomonadati</taxon>
        <taxon>Pseudomonadota</taxon>
        <taxon>Gammaproteobacteria</taxon>
        <taxon>Pasteurellales</taxon>
        <taxon>Pasteurellaceae</taxon>
    </lineage>
</organism>
<dbReference type="PIRSF" id="PIRSF004395">
    <property type="entry name" value="Tail_Z"/>
    <property type="match status" value="1"/>
</dbReference>
<dbReference type="Pfam" id="PF06763">
    <property type="entry name" value="Minor_tail_Z"/>
    <property type="match status" value="1"/>
</dbReference>
<dbReference type="AlphaFoldDB" id="A0A380U019"/>
<proteinExistence type="predicted"/>
<evidence type="ECO:0000313" key="1">
    <source>
        <dbReference type="EMBL" id="SUT93642.1"/>
    </source>
</evidence>
<reference evidence="1 2" key="1">
    <citation type="submission" date="2018-06" db="EMBL/GenBank/DDBJ databases">
        <authorList>
            <consortium name="Pathogen Informatics"/>
            <person name="Doyle S."/>
        </authorList>
    </citation>
    <scope>NUCLEOTIDE SEQUENCE [LARGE SCALE GENOMIC DNA]</scope>
    <source>
        <strain evidence="1 2">NCTC10801</strain>
    </source>
</reference>
<dbReference type="OrthoDB" id="5600404at2"/>
<sequence>MSLQDDAKRINRKLNALGRQQIPRAAVKAINKVARSIGSRAMKAVAKDVGVPVKTVRGRMQIARAKGNLPTATIRVIRSHMPAIRLLENRSNKIWVGRGGIVVGKYAIHRGFRQRLKNGRWHILQRQGKERYPIDVVKIPVGNLITNEFKKQTRDYPAEVRAELVKELRIG</sequence>
<keyword evidence="2" id="KW-1185">Reference proteome</keyword>
<evidence type="ECO:0000313" key="2">
    <source>
        <dbReference type="Proteomes" id="UP000254649"/>
    </source>
</evidence>
<dbReference type="InterPro" id="IPR010633">
    <property type="entry name" value="Phage_lambda_GpZ"/>
</dbReference>
<name>A0A380U019_9PAST</name>
<dbReference type="EMBL" id="UFRQ01000003">
    <property type="protein sequence ID" value="SUT93642.1"/>
    <property type="molecule type" value="Genomic_DNA"/>
</dbReference>
<dbReference type="Proteomes" id="UP000254649">
    <property type="component" value="Unassembled WGS sequence"/>
</dbReference>
<protein>
    <submittedName>
        <fullName evidence="1">Phage tail component</fullName>
    </submittedName>
</protein>
<gene>
    <name evidence="1" type="ORF">NCTC10801_01997</name>
</gene>